<feature type="domain" description="Thioesterase" evidence="1">
    <location>
        <begin position="47"/>
        <end position="122"/>
    </location>
</feature>
<dbReference type="RefSeq" id="WP_301590073.1">
    <property type="nucleotide sequence ID" value="NZ_JAPFQI010000006.1"/>
</dbReference>
<dbReference type="EMBL" id="JAPFQI010000006">
    <property type="protein sequence ID" value="MCW8086074.1"/>
    <property type="molecule type" value="Genomic_DNA"/>
</dbReference>
<dbReference type="InterPro" id="IPR006683">
    <property type="entry name" value="Thioestr_dom"/>
</dbReference>
<keyword evidence="3" id="KW-1185">Reference proteome</keyword>
<name>A0ABT3NV96_9PROT</name>
<proteinExistence type="predicted"/>
<evidence type="ECO:0000313" key="3">
    <source>
        <dbReference type="Proteomes" id="UP001526430"/>
    </source>
</evidence>
<gene>
    <name evidence="2" type="ORF">OF850_10580</name>
</gene>
<dbReference type="SUPFAM" id="SSF54637">
    <property type="entry name" value="Thioesterase/thiol ester dehydrase-isomerase"/>
    <property type="match status" value="1"/>
</dbReference>
<dbReference type="Pfam" id="PF03061">
    <property type="entry name" value="4HBT"/>
    <property type="match status" value="1"/>
</dbReference>
<evidence type="ECO:0000313" key="2">
    <source>
        <dbReference type="EMBL" id="MCW8086074.1"/>
    </source>
</evidence>
<dbReference type="Proteomes" id="UP001526430">
    <property type="component" value="Unassembled WGS sequence"/>
</dbReference>
<sequence>MTPAEYEAIIHRGVPLAGDWGIRVLSAEAGVARLELPRDPRLLRPGNTVSGPAIMGFADVAMWAALLSVSEGRDESLTATMNIAFLRPCGPGPLLAEARLIKGSGRSLFGEVVVTHADDPRPCVHVTTGWVRSAVR</sequence>
<protein>
    <submittedName>
        <fullName evidence="2">PaaI family thioesterase</fullName>
    </submittedName>
</protein>
<dbReference type="Gene3D" id="3.10.129.10">
    <property type="entry name" value="Hotdog Thioesterase"/>
    <property type="match status" value="1"/>
</dbReference>
<dbReference type="InterPro" id="IPR029069">
    <property type="entry name" value="HotDog_dom_sf"/>
</dbReference>
<organism evidence="2 3">
    <name type="scientific">Sabulicella glaciei</name>
    <dbReference type="NCBI Taxonomy" id="2984948"/>
    <lineage>
        <taxon>Bacteria</taxon>
        <taxon>Pseudomonadati</taxon>
        <taxon>Pseudomonadota</taxon>
        <taxon>Alphaproteobacteria</taxon>
        <taxon>Acetobacterales</taxon>
        <taxon>Acetobacteraceae</taxon>
        <taxon>Sabulicella</taxon>
    </lineage>
</organism>
<reference evidence="2 3" key="1">
    <citation type="submission" date="2022-10" db="EMBL/GenBank/DDBJ databases">
        <title>Roseococcus glaciei nov., sp. nov., isolated from glacier.</title>
        <authorList>
            <person name="Liu Q."/>
            <person name="Xin Y.-H."/>
        </authorList>
    </citation>
    <scope>NUCLEOTIDE SEQUENCE [LARGE SCALE GENOMIC DNA]</scope>
    <source>
        <strain evidence="2 3">MDT2-1-1</strain>
    </source>
</reference>
<evidence type="ECO:0000259" key="1">
    <source>
        <dbReference type="Pfam" id="PF03061"/>
    </source>
</evidence>
<comment type="caution">
    <text evidence="2">The sequence shown here is derived from an EMBL/GenBank/DDBJ whole genome shotgun (WGS) entry which is preliminary data.</text>
</comment>
<dbReference type="CDD" id="cd03443">
    <property type="entry name" value="PaaI_thioesterase"/>
    <property type="match status" value="1"/>
</dbReference>
<accession>A0ABT3NV96</accession>